<evidence type="ECO:0000313" key="9">
    <source>
        <dbReference type="Proteomes" id="UP001523565"/>
    </source>
</evidence>
<feature type="domain" description="Flagellar assembly protein FliH/Type III secretion system HrpE" evidence="7">
    <location>
        <begin position="102"/>
        <end position="228"/>
    </location>
</feature>
<dbReference type="EMBL" id="JAMZFV010000002">
    <property type="protein sequence ID" value="MCP1109117.1"/>
    <property type="molecule type" value="Genomic_DNA"/>
</dbReference>
<evidence type="ECO:0000256" key="2">
    <source>
        <dbReference type="ARBA" id="ARBA00006602"/>
    </source>
</evidence>
<evidence type="ECO:0000256" key="5">
    <source>
        <dbReference type="ARBA" id="ARBA00022927"/>
    </source>
</evidence>
<proteinExistence type="inferred from homology"/>
<gene>
    <name evidence="8" type="ORF">NK118_02520</name>
</gene>
<evidence type="ECO:0000259" key="7">
    <source>
        <dbReference type="Pfam" id="PF02108"/>
    </source>
</evidence>
<evidence type="ECO:0000256" key="6">
    <source>
        <dbReference type="ARBA" id="ARBA00023225"/>
    </source>
</evidence>
<protein>
    <submittedName>
        <fullName evidence="8">FliH/SctL family protein</fullName>
    </submittedName>
</protein>
<keyword evidence="3" id="KW-0813">Transport</keyword>
<name>A0ABT1EEI8_9FIRM</name>
<dbReference type="PANTHER" id="PTHR34982">
    <property type="entry name" value="YOP PROTEINS TRANSLOCATION PROTEIN L"/>
    <property type="match status" value="1"/>
</dbReference>
<comment type="similarity">
    <text evidence="2">Belongs to the FliH family.</text>
</comment>
<evidence type="ECO:0000313" key="8">
    <source>
        <dbReference type="EMBL" id="MCP1109117.1"/>
    </source>
</evidence>
<dbReference type="InterPro" id="IPR051472">
    <property type="entry name" value="T3SS_Stator/FliH"/>
</dbReference>
<reference evidence="8 9" key="1">
    <citation type="journal article" date="2022" name="Genome Biol. Evol.">
        <title>Host diet, physiology and behaviors set the stage for Lachnospiraceae cladogenesis.</title>
        <authorList>
            <person name="Vera-Ponce De Leon A."/>
            <person name="Schneider M."/>
            <person name="Jahnes B.C."/>
            <person name="Sadowski V."/>
            <person name="Camuy-Velez L.A."/>
            <person name="Duan J."/>
            <person name="Sabree Z.L."/>
        </authorList>
    </citation>
    <scope>NUCLEOTIDE SEQUENCE [LARGE SCALE GENOMIC DNA]</scope>
    <source>
        <strain evidence="8 9">PAL227</strain>
    </source>
</reference>
<keyword evidence="9" id="KW-1185">Reference proteome</keyword>
<keyword evidence="4" id="KW-1005">Bacterial flagellum biogenesis</keyword>
<evidence type="ECO:0000256" key="4">
    <source>
        <dbReference type="ARBA" id="ARBA00022795"/>
    </source>
</evidence>
<dbReference type="RefSeq" id="WP_262068023.1">
    <property type="nucleotide sequence ID" value="NZ_JAMXOC010000002.1"/>
</dbReference>
<comment type="function">
    <text evidence="1">Needed for flagellar regrowth and assembly.</text>
</comment>
<evidence type="ECO:0000256" key="1">
    <source>
        <dbReference type="ARBA" id="ARBA00003041"/>
    </source>
</evidence>
<sequence>MISLHKNFKEIAPHILYPDFYSGADNSGDENRIELVPEEASVLNQTAEEVMEKAKAEAAAILDEARRAGYEEGLAKGYEEGKARAEQEGIEQIRAMNGELEKSVRDCIKDLENIKEKYVEQHVEDLKNIALAIGEKILQTSLRASEDVVRRMVLSAISRMKKTAWAKIHIGSGGKPLAVTGDRKFLNELGTLSDNVKVILSEEDELGSCYIETPEEIVDASVKTQLENIKDLVENARI</sequence>
<evidence type="ECO:0000256" key="3">
    <source>
        <dbReference type="ARBA" id="ARBA00022448"/>
    </source>
</evidence>
<comment type="caution">
    <text evidence="8">The sequence shown here is derived from an EMBL/GenBank/DDBJ whole genome shotgun (WGS) entry which is preliminary data.</text>
</comment>
<dbReference type="InterPro" id="IPR018035">
    <property type="entry name" value="Flagellar_FliH/T3SS_HrpE"/>
</dbReference>
<keyword evidence="5" id="KW-0653">Protein transport</keyword>
<dbReference type="PANTHER" id="PTHR34982:SF1">
    <property type="entry name" value="FLAGELLAR ASSEMBLY PROTEIN FLIH"/>
    <property type="match status" value="1"/>
</dbReference>
<organism evidence="8 9">
    <name type="scientific">Ohessyouella blattaphilus</name>
    <dbReference type="NCBI Taxonomy" id="2949333"/>
    <lineage>
        <taxon>Bacteria</taxon>
        <taxon>Bacillati</taxon>
        <taxon>Bacillota</taxon>
        <taxon>Clostridia</taxon>
        <taxon>Lachnospirales</taxon>
        <taxon>Lachnospiraceae</taxon>
        <taxon>Ohessyouella</taxon>
    </lineage>
</organism>
<dbReference type="Proteomes" id="UP001523565">
    <property type="component" value="Unassembled WGS sequence"/>
</dbReference>
<keyword evidence="6" id="KW-1006">Bacterial flagellum protein export</keyword>
<dbReference type="Pfam" id="PF02108">
    <property type="entry name" value="FliH"/>
    <property type="match status" value="1"/>
</dbReference>
<accession>A0ABT1EEI8</accession>